<evidence type="ECO:0000256" key="1">
    <source>
        <dbReference type="SAM" id="MobiDB-lite"/>
    </source>
</evidence>
<organism evidence="2 3">
    <name type="scientific">Panagrellus redivivus</name>
    <name type="common">Microworm</name>
    <dbReference type="NCBI Taxonomy" id="6233"/>
    <lineage>
        <taxon>Eukaryota</taxon>
        <taxon>Metazoa</taxon>
        <taxon>Ecdysozoa</taxon>
        <taxon>Nematoda</taxon>
        <taxon>Chromadorea</taxon>
        <taxon>Rhabditida</taxon>
        <taxon>Tylenchina</taxon>
        <taxon>Panagrolaimomorpha</taxon>
        <taxon>Panagrolaimoidea</taxon>
        <taxon>Panagrolaimidae</taxon>
        <taxon>Panagrellus</taxon>
    </lineage>
</organism>
<accession>A0A7E4UMG9</accession>
<reference evidence="3" key="2">
    <citation type="submission" date="2020-10" db="UniProtKB">
        <authorList>
            <consortium name="WormBaseParasite"/>
        </authorList>
    </citation>
    <scope>IDENTIFICATION</scope>
</reference>
<feature type="compositionally biased region" description="Basic and acidic residues" evidence="1">
    <location>
        <begin position="58"/>
        <end position="67"/>
    </location>
</feature>
<dbReference type="Proteomes" id="UP000492821">
    <property type="component" value="Unassembled WGS sequence"/>
</dbReference>
<evidence type="ECO:0000313" key="2">
    <source>
        <dbReference type="Proteomes" id="UP000492821"/>
    </source>
</evidence>
<keyword evidence="2" id="KW-1185">Reference proteome</keyword>
<evidence type="ECO:0000313" key="3">
    <source>
        <dbReference type="WBParaSite" id="Pan_g10240.t1"/>
    </source>
</evidence>
<dbReference type="WBParaSite" id="Pan_g10240.t1">
    <property type="protein sequence ID" value="Pan_g10240.t1"/>
    <property type="gene ID" value="Pan_g10240"/>
</dbReference>
<protein>
    <submittedName>
        <fullName evidence="3">DUF4797 domain-containing protein</fullName>
    </submittedName>
</protein>
<dbReference type="AlphaFoldDB" id="A0A7E4UMG9"/>
<feature type="compositionally biased region" description="Low complexity" evidence="1">
    <location>
        <begin position="35"/>
        <end position="44"/>
    </location>
</feature>
<name>A0A7E4UMG9_PANRE</name>
<reference evidence="2" key="1">
    <citation type="journal article" date="2013" name="Genetics">
        <title>The draft genome and transcriptome of Panagrellus redivivus are shaped by the harsh demands of a free-living lifestyle.</title>
        <authorList>
            <person name="Srinivasan J."/>
            <person name="Dillman A.R."/>
            <person name="Macchietto M.G."/>
            <person name="Heikkinen L."/>
            <person name="Lakso M."/>
            <person name="Fracchia K.M."/>
            <person name="Antoshechkin I."/>
            <person name="Mortazavi A."/>
            <person name="Wong G."/>
            <person name="Sternberg P.W."/>
        </authorList>
    </citation>
    <scope>NUCLEOTIDE SEQUENCE [LARGE SCALE GENOMIC DNA]</scope>
    <source>
        <strain evidence="2">MT8872</strain>
    </source>
</reference>
<feature type="region of interest" description="Disordered" evidence="1">
    <location>
        <begin position="1"/>
        <end position="67"/>
    </location>
</feature>
<proteinExistence type="predicted"/>
<feature type="compositionally biased region" description="Basic residues" evidence="1">
    <location>
        <begin position="45"/>
        <end position="54"/>
    </location>
</feature>
<sequence length="171" mass="18753">MAHDKVRRSPMSLFFPSFTQHSLPGGDGDTEDTGSRPTSSTPTSMRRRLFRRSARSADVPRHSQDDHVSYVETPGAMSYTHDGLLSPTPRLGNCPGPPGAKKGMHPSKSVSFNDLIMYPVMIHQAIRSISPMRSHYQSRSDYAASSDHLHERSTGGSFKKSLSSYILGCGS</sequence>